<reference evidence="3 4" key="1">
    <citation type="journal article" date="2023" name="Sci. Data">
        <title>Genome assembly of the Korean intertidal mud-creeper Batillaria attramentaria.</title>
        <authorList>
            <person name="Patra A.K."/>
            <person name="Ho P.T."/>
            <person name="Jun S."/>
            <person name="Lee S.J."/>
            <person name="Kim Y."/>
            <person name="Won Y.J."/>
        </authorList>
    </citation>
    <scope>NUCLEOTIDE SEQUENCE [LARGE SCALE GENOMIC DNA]</scope>
    <source>
        <strain evidence="3">Wonlab-2016</strain>
    </source>
</reference>
<protein>
    <submittedName>
        <fullName evidence="3">Uncharacterized protein</fullName>
    </submittedName>
</protein>
<gene>
    <name evidence="3" type="ORF">BaRGS_00021037</name>
</gene>
<accession>A0ABD0KKQ7</accession>
<feature type="region of interest" description="Disordered" evidence="1">
    <location>
        <begin position="74"/>
        <end position="147"/>
    </location>
</feature>
<feature type="region of interest" description="Disordered" evidence="1">
    <location>
        <begin position="227"/>
        <end position="291"/>
    </location>
</feature>
<evidence type="ECO:0000313" key="3">
    <source>
        <dbReference type="EMBL" id="KAK7487770.1"/>
    </source>
</evidence>
<name>A0ABD0KKQ7_9CAEN</name>
<keyword evidence="4" id="KW-1185">Reference proteome</keyword>
<comment type="caution">
    <text evidence="3">The sequence shown here is derived from an EMBL/GenBank/DDBJ whole genome shotgun (WGS) entry which is preliminary data.</text>
</comment>
<sequence length="375" mass="40763">MGTLQIVGIVVGVLVAVICGVTIFTVLMIRGLRRSRRPLPRLPNSVPLAAAPCHFPQDDRASAVYAVIDDEQDNTEGDGYARLPDDTSFERPASLPVDYLHPNAPSSEAAKSPYDMLQPSDQRRQSQPYTSLKASMKSPRGADSMLKDHLQPDATCLPTRSMTADTLRPDDYLHPTALPAETHLPDDYLRPADPSVRLSKSPYDRLQCLGQRLHSAPYTRLQVCARSPPRADSLPGDYLHPTGLHATEDPEQPTLSPRPTGNGLRSPSTAADYLHPIGSPATSNSRPDDYLHPVAPQALVCRVSHAPANETAVDHPASTGSSRTPLGDVATETAASPNQRTETGTSLDHDHEFGEYIEPFQRPQDSRSPRCTPNT</sequence>
<evidence type="ECO:0000313" key="4">
    <source>
        <dbReference type="Proteomes" id="UP001519460"/>
    </source>
</evidence>
<evidence type="ECO:0000256" key="2">
    <source>
        <dbReference type="SAM" id="Phobius"/>
    </source>
</evidence>
<dbReference type="EMBL" id="JACVVK020000160">
    <property type="protein sequence ID" value="KAK7487770.1"/>
    <property type="molecule type" value="Genomic_DNA"/>
</dbReference>
<proteinExistence type="predicted"/>
<feature type="compositionally biased region" description="Polar residues" evidence="1">
    <location>
        <begin position="253"/>
        <end position="269"/>
    </location>
</feature>
<organism evidence="3 4">
    <name type="scientific">Batillaria attramentaria</name>
    <dbReference type="NCBI Taxonomy" id="370345"/>
    <lineage>
        <taxon>Eukaryota</taxon>
        <taxon>Metazoa</taxon>
        <taxon>Spiralia</taxon>
        <taxon>Lophotrochozoa</taxon>
        <taxon>Mollusca</taxon>
        <taxon>Gastropoda</taxon>
        <taxon>Caenogastropoda</taxon>
        <taxon>Sorbeoconcha</taxon>
        <taxon>Cerithioidea</taxon>
        <taxon>Batillariidae</taxon>
        <taxon>Batillaria</taxon>
    </lineage>
</organism>
<keyword evidence="2" id="KW-0472">Membrane</keyword>
<keyword evidence="2" id="KW-0812">Transmembrane</keyword>
<feature type="transmembrane region" description="Helical" evidence="2">
    <location>
        <begin position="6"/>
        <end position="29"/>
    </location>
</feature>
<keyword evidence="2" id="KW-1133">Transmembrane helix</keyword>
<feature type="region of interest" description="Disordered" evidence="1">
    <location>
        <begin position="310"/>
        <end position="375"/>
    </location>
</feature>
<feature type="compositionally biased region" description="Polar residues" evidence="1">
    <location>
        <begin position="333"/>
        <end position="346"/>
    </location>
</feature>
<dbReference type="AlphaFoldDB" id="A0ABD0KKQ7"/>
<evidence type="ECO:0000256" key="1">
    <source>
        <dbReference type="SAM" id="MobiDB-lite"/>
    </source>
</evidence>
<dbReference type="Proteomes" id="UP001519460">
    <property type="component" value="Unassembled WGS sequence"/>
</dbReference>